<dbReference type="InterPro" id="IPR000322">
    <property type="entry name" value="Glyco_hydro_31_TIM"/>
</dbReference>
<feature type="domain" description="Glycoside hydrolase family 31 N-terminal" evidence="6">
    <location>
        <begin position="51"/>
        <end position="119"/>
    </location>
</feature>
<dbReference type="GO" id="GO:0004553">
    <property type="term" value="F:hydrolase activity, hydrolyzing O-glycosyl compounds"/>
    <property type="evidence" value="ECO:0007669"/>
    <property type="project" value="InterPro"/>
</dbReference>
<evidence type="ECO:0000259" key="5">
    <source>
        <dbReference type="Pfam" id="PF01055"/>
    </source>
</evidence>
<gene>
    <name evidence="9" type="ORF">SAMN05443638_1178</name>
</gene>
<sequence length="715" mass="83678">MRVYEINDHIKKYSFGEVFQTDTVVIKGKEIKEQPLEFLKKTLNNQFLYILDDEDIVYGLGENVRGINKRGWIYESFCTDEFSHLPNKKSLYGAHNFLIVYGKETFGIFLDYPGRAIFDVDYSKRNELKITTEDDNLDIYIIKGKNLNNIVQNFRNLIGESYVPPKWAFGYQQCRWSYKNEEEVEEVLDNFKANNIPIDCIYLDIDYMEDFKDFTVNKKNFPNFKSFIEKMKKKGVRLIPIIDAGVKIEEGYDVYEEGIKNKYFCVDENNNPFVAAVWPGVVHFPDFLNKDARLWFGKKYKYLIDQGIEGFWNDMNEPAIFYSKKGLEKAFKKIEEAKGKNLGIYDFFDIKDTFPRLANSMEDYRSFYHNVDGTLVRHDKVHNLYGYNMTRAASEGFDYIDDNKRFLLFSRASMIGMHRYGGIWTGDNTSSFEHLELNMKMMPSLNMCGFMYIGADTAGFGDNTTDDLAIRWSQFSIFTPLFRNHSALGTRRQEPYAFDGKATEIIKNSIEIRYALIPYIYSEFMKATINNDMYFKPMTFEYNDSFVNRIEDQLIVGDSIMIAPIYKQNAKGRYIYLPEEMLLWKAKKYHSEEFEIINKGHSYIDVAIDEIPIFIRKDKILVLEKPAENIDSMKNNEINIVAFLDKESEYKLYDDDGKSKDYKKGKYNEINIKVINKNNDIEVKIDVKGNTSINKINVTAITLDGKRILKEVILN</sequence>
<proteinExistence type="inferred from homology"/>
<evidence type="ECO:0000256" key="1">
    <source>
        <dbReference type="ARBA" id="ARBA00007806"/>
    </source>
</evidence>
<dbReference type="InterPro" id="IPR011013">
    <property type="entry name" value="Gal_mutarotase_sf_dom"/>
</dbReference>
<dbReference type="InterPro" id="IPR025887">
    <property type="entry name" value="Glyco_hydro_31_N_dom"/>
</dbReference>
<evidence type="ECO:0000256" key="2">
    <source>
        <dbReference type="ARBA" id="ARBA00022801"/>
    </source>
</evidence>
<dbReference type="Pfam" id="PF21365">
    <property type="entry name" value="Glyco_hydro_31_3rd"/>
    <property type="match status" value="1"/>
</dbReference>
<evidence type="ECO:0000259" key="7">
    <source>
        <dbReference type="Pfam" id="PF17137"/>
    </source>
</evidence>
<dbReference type="SUPFAM" id="SSF74650">
    <property type="entry name" value="Galactose mutarotase-like"/>
    <property type="match status" value="1"/>
</dbReference>
<protein>
    <submittedName>
        <fullName evidence="9">Alpha-glucosidase</fullName>
    </submittedName>
</protein>
<name>A0A1M4XAJ7_9CLOT</name>
<dbReference type="Pfam" id="PF17137">
    <property type="entry name" value="DUF5110"/>
    <property type="match status" value="1"/>
</dbReference>
<feature type="domain" description="DUF5110" evidence="7">
    <location>
        <begin position="641"/>
        <end position="693"/>
    </location>
</feature>
<dbReference type="AlphaFoldDB" id="A0A1M4XAJ7"/>
<dbReference type="GO" id="GO:0005975">
    <property type="term" value="P:carbohydrate metabolic process"/>
    <property type="evidence" value="ECO:0007669"/>
    <property type="project" value="InterPro"/>
</dbReference>
<keyword evidence="3 4" id="KW-0326">Glycosidase</keyword>
<dbReference type="RefSeq" id="WP_072896475.1">
    <property type="nucleotide sequence ID" value="NZ_FQVM01000017.1"/>
</dbReference>
<evidence type="ECO:0000313" key="10">
    <source>
        <dbReference type="Proteomes" id="UP000184035"/>
    </source>
</evidence>
<evidence type="ECO:0000256" key="3">
    <source>
        <dbReference type="ARBA" id="ARBA00023295"/>
    </source>
</evidence>
<dbReference type="Gene3D" id="2.60.40.1760">
    <property type="entry name" value="glycosyl hydrolase (family 31)"/>
    <property type="match status" value="1"/>
</dbReference>
<dbReference type="InterPro" id="IPR048395">
    <property type="entry name" value="Glyco_hydro_31_C"/>
</dbReference>
<feature type="domain" description="Glycoside hydrolase family 31 TIM barrel" evidence="5">
    <location>
        <begin position="162"/>
        <end position="522"/>
    </location>
</feature>
<dbReference type="Proteomes" id="UP000184035">
    <property type="component" value="Unassembled WGS sequence"/>
</dbReference>
<dbReference type="OrthoDB" id="176168at2"/>
<dbReference type="SUPFAM" id="SSF51011">
    <property type="entry name" value="Glycosyl hydrolase domain"/>
    <property type="match status" value="1"/>
</dbReference>
<dbReference type="CDD" id="cd14752">
    <property type="entry name" value="GH31_N"/>
    <property type="match status" value="1"/>
</dbReference>
<keyword evidence="10" id="KW-1185">Reference proteome</keyword>
<dbReference type="STRING" id="1533.SAMN05443638_1178"/>
<organism evidence="9 10">
    <name type="scientific">Clostridium fallax</name>
    <dbReference type="NCBI Taxonomy" id="1533"/>
    <lineage>
        <taxon>Bacteria</taxon>
        <taxon>Bacillati</taxon>
        <taxon>Bacillota</taxon>
        <taxon>Clostridia</taxon>
        <taxon>Eubacteriales</taxon>
        <taxon>Clostridiaceae</taxon>
        <taxon>Clostridium</taxon>
    </lineage>
</organism>
<dbReference type="InterPro" id="IPR030458">
    <property type="entry name" value="Glyco_hydro_31_AS"/>
</dbReference>
<evidence type="ECO:0000259" key="6">
    <source>
        <dbReference type="Pfam" id="PF13802"/>
    </source>
</evidence>
<keyword evidence="2 4" id="KW-0378">Hydrolase</keyword>
<dbReference type="InterPro" id="IPR033403">
    <property type="entry name" value="DUF5110"/>
</dbReference>
<feature type="domain" description="Glycosyl hydrolase family 31 C-terminal" evidence="8">
    <location>
        <begin position="534"/>
        <end position="621"/>
    </location>
</feature>
<dbReference type="Gene3D" id="3.20.20.80">
    <property type="entry name" value="Glycosidases"/>
    <property type="match status" value="1"/>
</dbReference>
<dbReference type="GO" id="GO:0030246">
    <property type="term" value="F:carbohydrate binding"/>
    <property type="evidence" value="ECO:0007669"/>
    <property type="project" value="InterPro"/>
</dbReference>
<reference evidence="9 10" key="1">
    <citation type="submission" date="2016-11" db="EMBL/GenBank/DDBJ databases">
        <authorList>
            <person name="Jaros S."/>
            <person name="Januszkiewicz K."/>
            <person name="Wedrychowicz H."/>
        </authorList>
    </citation>
    <scope>NUCLEOTIDE SEQUENCE [LARGE SCALE GENOMIC DNA]</scope>
    <source>
        <strain evidence="9 10">DSM 2631</strain>
    </source>
</reference>
<accession>A0A1M4XAJ7</accession>
<dbReference type="SUPFAM" id="SSF51445">
    <property type="entry name" value="(Trans)glycosidases"/>
    <property type="match status" value="1"/>
</dbReference>
<evidence type="ECO:0000313" key="9">
    <source>
        <dbReference type="EMBL" id="SHE90558.1"/>
    </source>
</evidence>
<evidence type="ECO:0000256" key="4">
    <source>
        <dbReference type="RuleBase" id="RU361185"/>
    </source>
</evidence>
<dbReference type="Gene3D" id="2.60.40.4040">
    <property type="match status" value="1"/>
</dbReference>
<dbReference type="EMBL" id="FQVM01000017">
    <property type="protein sequence ID" value="SHE90558.1"/>
    <property type="molecule type" value="Genomic_DNA"/>
</dbReference>
<dbReference type="PROSITE" id="PS00129">
    <property type="entry name" value="GLYCOSYL_HYDROL_F31_1"/>
    <property type="match status" value="1"/>
</dbReference>
<dbReference type="PANTHER" id="PTHR22762">
    <property type="entry name" value="ALPHA-GLUCOSIDASE"/>
    <property type="match status" value="1"/>
</dbReference>
<dbReference type="CDD" id="cd06604">
    <property type="entry name" value="GH31_glucosidase_II_MalA"/>
    <property type="match status" value="1"/>
</dbReference>
<dbReference type="Pfam" id="PF01055">
    <property type="entry name" value="Glyco_hydro_31_2nd"/>
    <property type="match status" value="1"/>
</dbReference>
<dbReference type="PANTHER" id="PTHR22762:SF120">
    <property type="entry name" value="HETEROGLYCAN GLUCOSIDASE 1"/>
    <property type="match status" value="1"/>
</dbReference>
<evidence type="ECO:0000259" key="8">
    <source>
        <dbReference type="Pfam" id="PF21365"/>
    </source>
</evidence>
<dbReference type="Pfam" id="PF13802">
    <property type="entry name" value="Gal_mutarotas_2"/>
    <property type="match status" value="1"/>
</dbReference>
<dbReference type="InterPro" id="IPR017853">
    <property type="entry name" value="GH"/>
</dbReference>
<comment type="similarity">
    <text evidence="1 4">Belongs to the glycosyl hydrolase 31 family.</text>
</comment>